<evidence type="ECO:0000313" key="2">
    <source>
        <dbReference type="EMBL" id="KIO29081.1"/>
    </source>
</evidence>
<gene>
    <name evidence="2" type="ORF">M407DRAFT_173786</name>
</gene>
<feature type="compositionally biased region" description="Basic and acidic residues" evidence="1">
    <location>
        <begin position="85"/>
        <end position="97"/>
    </location>
</feature>
<proteinExistence type="predicted"/>
<dbReference type="Proteomes" id="UP000054248">
    <property type="component" value="Unassembled WGS sequence"/>
</dbReference>
<evidence type="ECO:0000313" key="3">
    <source>
        <dbReference type="Proteomes" id="UP000054248"/>
    </source>
</evidence>
<organism evidence="2 3">
    <name type="scientific">Tulasnella calospora MUT 4182</name>
    <dbReference type="NCBI Taxonomy" id="1051891"/>
    <lineage>
        <taxon>Eukaryota</taxon>
        <taxon>Fungi</taxon>
        <taxon>Dikarya</taxon>
        <taxon>Basidiomycota</taxon>
        <taxon>Agaricomycotina</taxon>
        <taxon>Agaricomycetes</taxon>
        <taxon>Cantharellales</taxon>
        <taxon>Tulasnellaceae</taxon>
        <taxon>Tulasnella</taxon>
    </lineage>
</organism>
<name>A0A0C3QMI9_9AGAM</name>
<accession>A0A0C3QMI9</accession>
<dbReference type="EMBL" id="KN822987">
    <property type="protein sequence ID" value="KIO29081.1"/>
    <property type="molecule type" value="Genomic_DNA"/>
</dbReference>
<dbReference type="HOGENOM" id="CLU_2348229_0_0_1"/>
<reference evidence="3" key="2">
    <citation type="submission" date="2015-01" db="EMBL/GenBank/DDBJ databases">
        <title>Evolutionary Origins and Diversification of the Mycorrhizal Mutualists.</title>
        <authorList>
            <consortium name="DOE Joint Genome Institute"/>
            <consortium name="Mycorrhizal Genomics Consortium"/>
            <person name="Kohler A."/>
            <person name="Kuo A."/>
            <person name="Nagy L.G."/>
            <person name="Floudas D."/>
            <person name="Copeland A."/>
            <person name="Barry K.W."/>
            <person name="Cichocki N."/>
            <person name="Veneault-Fourrey C."/>
            <person name="LaButti K."/>
            <person name="Lindquist E.A."/>
            <person name="Lipzen A."/>
            <person name="Lundell T."/>
            <person name="Morin E."/>
            <person name="Murat C."/>
            <person name="Riley R."/>
            <person name="Ohm R."/>
            <person name="Sun H."/>
            <person name="Tunlid A."/>
            <person name="Henrissat B."/>
            <person name="Grigoriev I.V."/>
            <person name="Hibbett D.S."/>
            <person name="Martin F."/>
        </authorList>
    </citation>
    <scope>NUCLEOTIDE SEQUENCE [LARGE SCALE GENOMIC DNA]</scope>
    <source>
        <strain evidence="3">MUT 4182</strain>
    </source>
</reference>
<dbReference type="AlphaFoldDB" id="A0A0C3QMI9"/>
<protein>
    <submittedName>
        <fullName evidence="2">Uncharacterized protein</fullName>
    </submittedName>
</protein>
<sequence>MVFSLEQGWVVDPCTHEGSEGYTYAYSKHNEIMNMIVMLREMASLSLLVRSAFLNIHTCSWLRLIRRNRRDGTRARTSCCSPDCPHGRPSLERLARA</sequence>
<keyword evidence="3" id="KW-1185">Reference proteome</keyword>
<evidence type="ECO:0000256" key="1">
    <source>
        <dbReference type="SAM" id="MobiDB-lite"/>
    </source>
</evidence>
<reference evidence="2 3" key="1">
    <citation type="submission" date="2014-04" db="EMBL/GenBank/DDBJ databases">
        <authorList>
            <consortium name="DOE Joint Genome Institute"/>
            <person name="Kuo A."/>
            <person name="Girlanda M."/>
            <person name="Perotto S."/>
            <person name="Kohler A."/>
            <person name="Nagy L.G."/>
            <person name="Floudas D."/>
            <person name="Copeland A."/>
            <person name="Barry K.W."/>
            <person name="Cichocki N."/>
            <person name="Veneault-Fourrey C."/>
            <person name="LaButti K."/>
            <person name="Lindquist E.A."/>
            <person name="Lipzen A."/>
            <person name="Lundell T."/>
            <person name="Morin E."/>
            <person name="Murat C."/>
            <person name="Sun H."/>
            <person name="Tunlid A."/>
            <person name="Henrissat B."/>
            <person name="Grigoriev I.V."/>
            <person name="Hibbett D.S."/>
            <person name="Martin F."/>
            <person name="Nordberg H.P."/>
            <person name="Cantor M.N."/>
            <person name="Hua S.X."/>
        </authorList>
    </citation>
    <scope>NUCLEOTIDE SEQUENCE [LARGE SCALE GENOMIC DNA]</scope>
    <source>
        <strain evidence="2 3">MUT 4182</strain>
    </source>
</reference>
<feature type="region of interest" description="Disordered" evidence="1">
    <location>
        <begin position="72"/>
        <end position="97"/>
    </location>
</feature>